<dbReference type="GO" id="GO:0036088">
    <property type="term" value="P:D-serine catabolic process"/>
    <property type="evidence" value="ECO:0007669"/>
    <property type="project" value="TreeGrafter"/>
</dbReference>
<dbReference type="InterPro" id="IPR026956">
    <property type="entry name" value="D-ser_dehydrat-like_dom"/>
</dbReference>
<name>A0A4R4Z683_9PSEU</name>
<dbReference type="GO" id="GO:0008721">
    <property type="term" value="F:D-serine ammonia-lyase activity"/>
    <property type="evidence" value="ECO:0007669"/>
    <property type="project" value="TreeGrafter"/>
</dbReference>
<dbReference type="InterPro" id="IPR001608">
    <property type="entry name" value="Ala_racemase_N"/>
</dbReference>
<dbReference type="Gene3D" id="3.20.20.10">
    <property type="entry name" value="Alanine racemase"/>
    <property type="match status" value="1"/>
</dbReference>
<dbReference type="EMBL" id="SMKW01000015">
    <property type="protein sequence ID" value="TDD51622.1"/>
    <property type="molecule type" value="Genomic_DNA"/>
</dbReference>
<proteinExistence type="inferred from homology"/>
<dbReference type="SUPFAM" id="SSF51419">
    <property type="entry name" value="PLP-binding barrel"/>
    <property type="match status" value="1"/>
</dbReference>
<evidence type="ECO:0000259" key="3">
    <source>
        <dbReference type="SMART" id="SM01119"/>
    </source>
</evidence>
<dbReference type="PANTHER" id="PTHR28004:SF2">
    <property type="entry name" value="D-SERINE DEHYDRATASE"/>
    <property type="match status" value="1"/>
</dbReference>
<organism evidence="4 5">
    <name type="scientific">Saccharopolyspora elongata</name>
    <dbReference type="NCBI Taxonomy" id="2530387"/>
    <lineage>
        <taxon>Bacteria</taxon>
        <taxon>Bacillati</taxon>
        <taxon>Actinomycetota</taxon>
        <taxon>Actinomycetes</taxon>
        <taxon>Pseudonocardiales</taxon>
        <taxon>Pseudonocardiaceae</taxon>
        <taxon>Saccharopolyspora</taxon>
    </lineage>
</organism>
<gene>
    <name evidence="4" type="ORF">E1288_13675</name>
</gene>
<evidence type="ECO:0000256" key="1">
    <source>
        <dbReference type="ARBA" id="ARBA00005323"/>
    </source>
</evidence>
<protein>
    <submittedName>
        <fullName evidence="4">Metal-activated pyridoxal enzyme</fullName>
    </submittedName>
</protein>
<dbReference type="AlphaFoldDB" id="A0A4R4Z683"/>
<dbReference type="PANTHER" id="PTHR28004">
    <property type="entry name" value="ZGC:162816-RELATED"/>
    <property type="match status" value="1"/>
</dbReference>
<dbReference type="OrthoDB" id="9811417at2"/>
<accession>A0A4R4Z683</accession>
<comment type="caution">
    <text evidence="4">The sequence shown here is derived from an EMBL/GenBank/DDBJ whole genome shotgun (WGS) entry which is preliminary data.</text>
</comment>
<dbReference type="InterPro" id="IPR051466">
    <property type="entry name" value="D-amino_acid_metab_enzyme"/>
</dbReference>
<dbReference type="Pfam" id="PF14031">
    <property type="entry name" value="D-ser_dehydrat"/>
    <property type="match status" value="1"/>
</dbReference>
<dbReference type="Pfam" id="PF01168">
    <property type="entry name" value="Ala_racemase_N"/>
    <property type="match status" value="1"/>
</dbReference>
<feature type="domain" description="D-serine dehydratase-like" evidence="3">
    <location>
        <begin position="248"/>
        <end position="329"/>
    </location>
</feature>
<keyword evidence="5" id="KW-1185">Reference proteome</keyword>
<dbReference type="SMART" id="SM01119">
    <property type="entry name" value="D-ser_dehydrat"/>
    <property type="match status" value="1"/>
</dbReference>
<comment type="similarity">
    <text evidence="1">Belongs to the DSD1 family.</text>
</comment>
<dbReference type="Gene3D" id="2.40.37.20">
    <property type="entry name" value="D-serine dehydratase-like domain"/>
    <property type="match status" value="1"/>
</dbReference>
<dbReference type="InterPro" id="IPR042208">
    <property type="entry name" value="D-ser_dehydrat-like_sf"/>
</dbReference>
<dbReference type="InterPro" id="IPR029066">
    <property type="entry name" value="PLP-binding_barrel"/>
</dbReference>
<evidence type="ECO:0000313" key="5">
    <source>
        <dbReference type="Proteomes" id="UP000294947"/>
    </source>
</evidence>
<evidence type="ECO:0000256" key="2">
    <source>
        <dbReference type="ARBA" id="ARBA00023239"/>
    </source>
</evidence>
<evidence type="ECO:0000313" key="4">
    <source>
        <dbReference type="EMBL" id="TDD51622.1"/>
    </source>
</evidence>
<reference evidence="4 5" key="1">
    <citation type="submission" date="2019-03" db="EMBL/GenBank/DDBJ databases">
        <title>Draft genome sequences of novel Actinobacteria.</title>
        <authorList>
            <person name="Sahin N."/>
            <person name="Ay H."/>
            <person name="Saygin H."/>
        </authorList>
    </citation>
    <scope>NUCLEOTIDE SEQUENCE [LARGE SCALE GENOMIC DNA]</scope>
    <source>
        <strain evidence="4 5">7K502</strain>
    </source>
</reference>
<dbReference type="Proteomes" id="UP000294947">
    <property type="component" value="Unassembled WGS sequence"/>
</dbReference>
<sequence>MIRAGRPVPARETTLHLLDLQTPALVVDAALLDANLRTMAEALPEARLRPHVKAHKTTALARRQADIGHRGFTCATVREVEGMAAAGLGEDLLLANEVLDTRRLGAVVRGGARVTLAVDSPETVEAAASGGVREVVVDVNVGLPRCGIDPAAAGELADLARSKGLSVRGVMGYEGHLMLRKDPAERAERAAESMALLLAAHKDVGGDLVSAGGTGTYAVNTWATEIQAGSYALMDTAYAELGLPFRQALTVLGTVISASPKWVVADVGLKALGMDHGNPAIPGARVHFCSDEHLTFTPETPAQVGDRVRVLPAHVDPTIALHERIHVVDGDEVVEVWPVDLRGW</sequence>
<keyword evidence="2" id="KW-0456">Lyase</keyword>